<evidence type="ECO:0000256" key="10">
    <source>
        <dbReference type="ARBA" id="ARBA00023160"/>
    </source>
</evidence>
<keyword evidence="7" id="KW-0560">Oxidoreductase</keyword>
<dbReference type="Gene3D" id="3.40.50.720">
    <property type="entry name" value="NAD(P)-binding Rossmann-like Domain"/>
    <property type="match status" value="1"/>
</dbReference>
<evidence type="ECO:0000256" key="2">
    <source>
        <dbReference type="ARBA" id="ARBA00005189"/>
    </source>
</evidence>
<dbReference type="Pfam" id="PF13561">
    <property type="entry name" value="adh_short_C2"/>
    <property type="match status" value="1"/>
</dbReference>
<evidence type="ECO:0000256" key="12">
    <source>
        <dbReference type="ARBA" id="ARBA00038622"/>
    </source>
</evidence>
<keyword evidence="5" id="KW-0276">Fatty acid metabolism</keyword>
<keyword evidence="10" id="KW-0275">Fatty acid biosynthesis</keyword>
<keyword evidence="8" id="KW-0443">Lipid metabolism</keyword>
<comment type="pathway">
    <text evidence="2">Lipid metabolism.</text>
</comment>
<evidence type="ECO:0000256" key="19">
    <source>
        <dbReference type="ARBA" id="ARBA00049386"/>
    </source>
</evidence>
<comment type="subcellular location">
    <subcellularLocation>
        <location evidence="1">Peroxisome</location>
    </subcellularLocation>
</comment>
<evidence type="ECO:0000256" key="7">
    <source>
        <dbReference type="ARBA" id="ARBA00023002"/>
    </source>
</evidence>
<dbReference type="PRINTS" id="PR00081">
    <property type="entry name" value="GDHRDH"/>
</dbReference>
<evidence type="ECO:0000256" key="20">
    <source>
        <dbReference type="ARBA" id="ARBA00049559"/>
    </source>
</evidence>
<dbReference type="PANTHER" id="PTHR24317:SF7">
    <property type="entry name" value="PEROXISOMAL TRANS-2-ENOYL-COA REDUCTASE"/>
    <property type="match status" value="1"/>
</dbReference>
<organism evidence="21 22">
    <name type="scientific">Ruegeria aquimaris</name>
    <dbReference type="NCBI Taxonomy" id="2984333"/>
    <lineage>
        <taxon>Bacteria</taxon>
        <taxon>Pseudomonadati</taxon>
        <taxon>Pseudomonadota</taxon>
        <taxon>Alphaproteobacteria</taxon>
        <taxon>Rhodobacterales</taxon>
        <taxon>Roseobacteraceae</taxon>
        <taxon>Ruegeria</taxon>
    </lineage>
</organism>
<dbReference type="InterPro" id="IPR002347">
    <property type="entry name" value="SDR_fam"/>
</dbReference>
<dbReference type="EC" id="1.3.1.38" evidence="13"/>
<comment type="catalytic activity">
    <reaction evidence="15">
        <text>(2E)-dodecenoyl-CoA + NADPH + H(+) = dodecanoyl-CoA + NADP(+)</text>
        <dbReference type="Rhea" id="RHEA:44964"/>
        <dbReference type="ChEBI" id="CHEBI:15378"/>
        <dbReference type="ChEBI" id="CHEBI:57330"/>
        <dbReference type="ChEBI" id="CHEBI:57375"/>
        <dbReference type="ChEBI" id="CHEBI:57783"/>
        <dbReference type="ChEBI" id="CHEBI:58349"/>
    </reaction>
    <physiologicalReaction direction="left-to-right" evidence="15">
        <dbReference type="Rhea" id="RHEA:44965"/>
    </physiologicalReaction>
</comment>
<evidence type="ECO:0000256" key="3">
    <source>
        <dbReference type="ARBA" id="ARBA00022516"/>
    </source>
</evidence>
<evidence type="ECO:0000256" key="18">
    <source>
        <dbReference type="ARBA" id="ARBA00049251"/>
    </source>
</evidence>
<accession>A0ABT3AQD6</accession>
<evidence type="ECO:0000256" key="1">
    <source>
        <dbReference type="ARBA" id="ARBA00004275"/>
    </source>
</evidence>
<evidence type="ECO:0000313" key="21">
    <source>
        <dbReference type="EMBL" id="MCV2890482.1"/>
    </source>
</evidence>
<keyword evidence="4" id="KW-0597">Phosphoprotein</keyword>
<dbReference type="Proteomes" id="UP001320899">
    <property type="component" value="Unassembled WGS sequence"/>
</dbReference>
<dbReference type="PANTHER" id="PTHR24317">
    <property type="entry name" value="PEROXISOMAL TRANS-2-ENOYL-COA REDUCTASE"/>
    <property type="match status" value="1"/>
</dbReference>
<keyword evidence="9" id="KW-0576">Peroxisome</keyword>
<comment type="catalytic activity">
    <reaction evidence="19">
        <text>(2E)-decenoyl-CoA + NADPH + H(+) = decanoyl-CoA + NADP(+)</text>
        <dbReference type="Rhea" id="RHEA:44960"/>
        <dbReference type="ChEBI" id="CHEBI:15378"/>
        <dbReference type="ChEBI" id="CHEBI:57783"/>
        <dbReference type="ChEBI" id="CHEBI:58349"/>
        <dbReference type="ChEBI" id="CHEBI:61406"/>
        <dbReference type="ChEBI" id="CHEBI:61430"/>
    </reaction>
    <physiologicalReaction direction="left-to-right" evidence="19">
        <dbReference type="Rhea" id="RHEA:44961"/>
    </physiologicalReaction>
</comment>
<evidence type="ECO:0000256" key="6">
    <source>
        <dbReference type="ARBA" id="ARBA00022857"/>
    </source>
</evidence>
<comment type="caution">
    <text evidence="21">The sequence shown here is derived from an EMBL/GenBank/DDBJ whole genome shotgun (WGS) entry which is preliminary data.</text>
</comment>
<evidence type="ECO:0000256" key="13">
    <source>
        <dbReference type="ARBA" id="ARBA00038849"/>
    </source>
</evidence>
<dbReference type="EMBL" id="JAOWLB010000018">
    <property type="protein sequence ID" value="MCV2890482.1"/>
    <property type="molecule type" value="Genomic_DNA"/>
</dbReference>
<evidence type="ECO:0000256" key="17">
    <source>
        <dbReference type="ARBA" id="ARBA00049108"/>
    </source>
</evidence>
<protein>
    <recommendedName>
        <fullName evidence="14">Peroxisomal trans-2-enoyl-CoA reductase</fullName>
        <ecNumber evidence="13">1.3.1.38</ecNumber>
    </recommendedName>
</protein>
<evidence type="ECO:0000313" key="22">
    <source>
        <dbReference type="Proteomes" id="UP001320899"/>
    </source>
</evidence>
<evidence type="ECO:0000256" key="15">
    <source>
        <dbReference type="ARBA" id="ARBA00047570"/>
    </source>
</evidence>
<evidence type="ECO:0000256" key="11">
    <source>
        <dbReference type="ARBA" id="ARBA00037124"/>
    </source>
</evidence>
<comment type="catalytic activity">
    <reaction evidence="16">
        <text>(2E)-tetradecenoyl-CoA + NADPH + H(+) = tetradecanoyl-CoA + NADP(+)</text>
        <dbReference type="Rhea" id="RHEA:44968"/>
        <dbReference type="ChEBI" id="CHEBI:15378"/>
        <dbReference type="ChEBI" id="CHEBI:57385"/>
        <dbReference type="ChEBI" id="CHEBI:57783"/>
        <dbReference type="ChEBI" id="CHEBI:58349"/>
        <dbReference type="ChEBI" id="CHEBI:61405"/>
    </reaction>
    <physiologicalReaction direction="left-to-right" evidence="16">
        <dbReference type="Rhea" id="RHEA:44969"/>
    </physiologicalReaction>
</comment>
<dbReference type="PRINTS" id="PR00080">
    <property type="entry name" value="SDRFAMILY"/>
</dbReference>
<comment type="function">
    <text evidence="11">Participates in chain elongation of fatty acids. Catalyzes the reduction of trans-2-enoyl-CoAs of varying chain lengths from 6:1 to 16:1, having maximum activity with 10:1 CoA. Has no 2,4-dienoyl-CoA reductase activity.</text>
</comment>
<keyword evidence="22" id="KW-1185">Reference proteome</keyword>
<keyword evidence="3" id="KW-0444">Lipid biosynthesis</keyword>
<dbReference type="SUPFAM" id="SSF51735">
    <property type="entry name" value="NAD(P)-binding Rossmann-fold domains"/>
    <property type="match status" value="1"/>
</dbReference>
<comment type="catalytic activity">
    <reaction evidence="18">
        <text>a (2E)-enoyl-CoA + NADPH + H(+) = a 2,3-saturated acyl-CoA + NADP(+)</text>
        <dbReference type="Rhea" id="RHEA:33763"/>
        <dbReference type="ChEBI" id="CHEBI:15378"/>
        <dbReference type="ChEBI" id="CHEBI:57783"/>
        <dbReference type="ChEBI" id="CHEBI:58349"/>
        <dbReference type="ChEBI" id="CHEBI:58856"/>
        <dbReference type="ChEBI" id="CHEBI:65111"/>
        <dbReference type="EC" id="1.3.1.38"/>
    </reaction>
    <physiologicalReaction direction="left-to-right" evidence="18">
        <dbReference type="Rhea" id="RHEA:33764"/>
    </physiologicalReaction>
</comment>
<dbReference type="InterPro" id="IPR052388">
    <property type="entry name" value="Peroxisomal_t2-enoyl-CoA_red"/>
</dbReference>
<evidence type="ECO:0000256" key="4">
    <source>
        <dbReference type="ARBA" id="ARBA00022553"/>
    </source>
</evidence>
<comment type="catalytic activity">
    <reaction evidence="17">
        <text>(2E)-hexenoyl-CoA + NADPH + H(+) = hexanoyl-CoA + NADP(+)</text>
        <dbReference type="Rhea" id="RHEA:44956"/>
        <dbReference type="ChEBI" id="CHEBI:15378"/>
        <dbReference type="ChEBI" id="CHEBI:57783"/>
        <dbReference type="ChEBI" id="CHEBI:58349"/>
        <dbReference type="ChEBI" id="CHEBI:62077"/>
        <dbReference type="ChEBI" id="CHEBI:62620"/>
    </reaction>
    <physiologicalReaction direction="left-to-right" evidence="17">
        <dbReference type="Rhea" id="RHEA:44957"/>
    </physiologicalReaction>
</comment>
<evidence type="ECO:0000256" key="5">
    <source>
        <dbReference type="ARBA" id="ARBA00022832"/>
    </source>
</evidence>
<proteinExistence type="predicted"/>
<comment type="catalytic activity">
    <reaction evidence="20">
        <text>(2E)-octenoyl-CoA + NADPH + H(+) = octanoyl-CoA + NADP(+)</text>
        <dbReference type="Rhea" id="RHEA:44952"/>
        <dbReference type="ChEBI" id="CHEBI:15378"/>
        <dbReference type="ChEBI" id="CHEBI:57386"/>
        <dbReference type="ChEBI" id="CHEBI:57783"/>
        <dbReference type="ChEBI" id="CHEBI:58349"/>
        <dbReference type="ChEBI" id="CHEBI:62242"/>
    </reaction>
    <physiologicalReaction direction="left-to-right" evidence="20">
        <dbReference type="Rhea" id="RHEA:44953"/>
    </physiologicalReaction>
</comment>
<name>A0ABT3AQD6_9RHOB</name>
<sequence length="286" mass="30572">MSEAKSRRYASDLMAGQVALVTGSGSGSGMGRATAIEMAACGARLALFARREEPLEETAEMIRAAGGEAFVVPGDTRDEDSIETAMGRIKDHYGQLDVLVNNAGGQYIAAARDITNKGFEAVIRNNLIGSWQMTRAAADHFMYDNGGSVVFVTAISARTALTGFTHTVAARAGVTGMMKTLAAEWGEYGIRLNCVAPGTIKTDALGRYPIPPELWKKLNRSVLNRMGAAEDIAGTIIFLASKLGGFITGEDIYVDGGETLHMGHDARDMINPAMFEKRERGDGKNE</sequence>
<evidence type="ECO:0000256" key="16">
    <source>
        <dbReference type="ARBA" id="ARBA00048686"/>
    </source>
</evidence>
<evidence type="ECO:0000256" key="8">
    <source>
        <dbReference type="ARBA" id="ARBA00023098"/>
    </source>
</evidence>
<evidence type="ECO:0000256" key="14">
    <source>
        <dbReference type="ARBA" id="ARBA00041063"/>
    </source>
</evidence>
<comment type="subunit">
    <text evidence="12">Interacts with PEX5, probably required to target it into peroxisomes.</text>
</comment>
<keyword evidence="6" id="KW-0521">NADP</keyword>
<dbReference type="RefSeq" id="WP_263830137.1">
    <property type="nucleotide sequence ID" value="NZ_JAOWLB010000018.1"/>
</dbReference>
<evidence type="ECO:0000256" key="9">
    <source>
        <dbReference type="ARBA" id="ARBA00023140"/>
    </source>
</evidence>
<gene>
    <name evidence="21" type="ORF">OE747_19260</name>
</gene>
<reference evidence="21 22" key="1">
    <citation type="submission" date="2022-10" db="EMBL/GenBank/DDBJ databases">
        <title>Ruegeria sp. nov., isolated from ocean surface sediments.</title>
        <authorList>
            <person name="He W."/>
            <person name="Xue H.-P."/>
            <person name="Zhang D.-F."/>
        </authorList>
    </citation>
    <scope>NUCLEOTIDE SEQUENCE [LARGE SCALE GENOMIC DNA]</scope>
    <source>
        <strain evidence="21 22">XHP0148</strain>
    </source>
</reference>
<dbReference type="InterPro" id="IPR036291">
    <property type="entry name" value="NAD(P)-bd_dom_sf"/>
</dbReference>